<dbReference type="PATRIC" id="fig|1280947.3.peg.395"/>
<dbReference type="PANTHER" id="PTHR10314">
    <property type="entry name" value="CYSTATHIONINE BETA-SYNTHASE"/>
    <property type="match status" value="1"/>
</dbReference>
<dbReference type="EC" id="2.5.1.47" evidence="3"/>
<dbReference type="AlphaFoldDB" id="A0A062URA5"/>
<dbReference type="InterPro" id="IPR001926">
    <property type="entry name" value="TrpB-like_PALP"/>
</dbReference>
<dbReference type="RefSeq" id="WP_081812006.1">
    <property type="nucleotide sequence ID" value="NZ_AWFG01000001.1"/>
</dbReference>
<dbReference type="EMBL" id="AWFG01000001">
    <property type="protein sequence ID" value="KCZ60741.1"/>
    <property type="molecule type" value="Genomic_DNA"/>
</dbReference>
<keyword evidence="7" id="KW-0198">Cysteine biosynthesis</keyword>
<evidence type="ECO:0000256" key="3">
    <source>
        <dbReference type="ARBA" id="ARBA00012681"/>
    </source>
</evidence>
<evidence type="ECO:0000256" key="7">
    <source>
        <dbReference type="ARBA" id="ARBA00023192"/>
    </source>
</evidence>
<evidence type="ECO:0000256" key="4">
    <source>
        <dbReference type="ARBA" id="ARBA00022605"/>
    </source>
</evidence>
<dbReference type="eggNOG" id="COG0031">
    <property type="taxonomic scope" value="Bacteria"/>
</dbReference>
<reference evidence="10 11" key="1">
    <citation type="journal article" date="2014" name="Antonie Van Leeuwenhoek">
        <title>Hyphomonas beringensis sp. nov. and Hyphomonas chukchiensis sp. nov., isolated from surface seawater of the Bering Sea and Chukchi Sea.</title>
        <authorList>
            <person name="Li C."/>
            <person name="Lai Q."/>
            <person name="Li G."/>
            <person name="Dong C."/>
            <person name="Wang J."/>
            <person name="Liao Y."/>
            <person name="Shao Z."/>
        </authorList>
    </citation>
    <scope>NUCLEOTIDE SEQUENCE [LARGE SCALE GENOMIC DNA]</scope>
    <source>
        <strain evidence="10 11">BH-BN04-4</strain>
    </source>
</reference>
<keyword evidence="5" id="KW-0808">Transferase</keyword>
<dbReference type="FunFam" id="3.40.50.1100:FF:000006">
    <property type="entry name" value="Cysteine synthase"/>
    <property type="match status" value="1"/>
</dbReference>
<keyword evidence="11" id="KW-1185">Reference proteome</keyword>
<dbReference type="STRING" id="1280947.HY30_02005"/>
<organism evidence="10 11">
    <name type="scientific">Hyphomonas chukchiensis</name>
    <dbReference type="NCBI Taxonomy" id="1280947"/>
    <lineage>
        <taxon>Bacteria</taxon>
        <taxon>Pseudomonadati</taxon>
        <taxon>Pseudomonadota</taxon>
        <taxon>Alphaproteobacteria</taxon>
        <taxon>Hyphomonadales</taxon>
        <taxon>Hyphomonadaceae</taxon>
        <taxon>Hyphomonas</taxon>
    </lineage>
</organism>
<accession>A0A062URA5</accession>
<dbReference type="Gene3D" id="3.40.50.1100">
    <property type="match status" value="2"/>
</dbReference>
<evidence type="ECO:0000256" key="1">
    <source>
        <dbReference type="ARBA" id="ARBA00001933"/>
    </source>
</evidence>
<dbReference type="SUPFAM" id="SSF53686">
    <property type="entry name" value="Tryptophan synthase beta subunit-like PLP-dependent enzymes"/>
    <property type="match status" value="1"/>
</dbReference>
<name>A0A062URA5_9PROT</name>
<comment type="similarity">
    <text evidence="2">Belongs to the cysteine synthase/cystathionine beta-synthase family.</text>
</comment>
<evidence type="ECO:0000256" key="6">
    <source>
        <dbReference type="ARBA" id="ARBA00022898"/>
    </source>
</evidence>
<evidence type="ECO:0000313" key="11">
    <source>
        <dbReference type="Proteomes" id="UP000027190"/>
    </source>
</evidence>
<dbReference type="InterPro" id="IPR036052">
    <property type="entry name" value="TrpB-like_PALP_sf"/>
</dbReference>
<dbReference type="InterPro" id="IPR050214">
    <property type="entry name" value="Cys_Synth/Cystath_Beta-Synth"/>
</dbReference>
<comment type="catalytic activity">
    <reaction evidence="8">
        <text>O-acetyl-L-serine + hydrogen sulfide = L-cysteine + acetate</text>
        <dbReference type="Rhea" id="RHEA:14829"/>
        <dbReference type="ChEBI" id="CHEBI:29919"/>
        <dbReference type="ChEBI" id="CHEBI:30089"/>
        <dbReference type="ChEBI" id="CHEBI:35235"/>
        <dbReference type="ChEBI" id="CHEBI:58340"/>
        <dbReference type="EC" id="2.5.1.47"/>
    </reaction>
</comment>
<dbReference type="Pfam" id="PF00291">
    <property type="entry name" value="PALP"/>
    <property type="match status" value="1"/>
</dbReference>
<keyword evidence="6" id="KW-0663">Pyridoxal phosphate</keyword>
<feature type="domain" description="Tryptophan synthase beta chain-like PALP" evidence="9">
    <location>
        <begin position="29"/>
        <end position="319"/>
    </location>
</feature>
<dbReference type="GO" id="GO:0004124">
    <property type="term" value="F:cysteine synthase activity"/>
    <property type="evidence" value="ECO:0007669"/>
    <property type="project" value="UniProtKB-EC"/>
</dbReference>
<sequence length="356" mass="37492">MPLALATATSQTAIRTANPVDHPRLRALSNLIGRTPLLSIHLRYRGVERVIHAKAEHYNLTGSIKDRMAFSILSRAMRSGALRPGDRIAEATSGNAGIAITALGRALGHKVDIYMPDWMSDERKSLLRSLGADLHLISREEGGFIGAIEATRTLAASQDGVFLPCQFSNCDNTGGHCDTTGPELLKQMAVLGLTPDAFVAGVGTGGTVMGVGRALRASLPDVKIHPLEPLESPTLSTGHKVGSHRIQGISDDFIPAIVDFAQLDDVIAVSDGDAILMAQALASELGLGVGISSGANLIGALMAAERLGPDARVATVFCDDNKKYLSTALSRSEPVKEGYLSPEIELLGFEATPCPA</sequence>
<evidence type="ECO:0000256" key="8">
    <source>
        <dbReference type="ARBA" id="ARBA00047931"/>
    </source>
</evidence>
<comment type="caution">
    <text evidence="10">The sequence shown here is derived from an EMBL/GenBank/DDBJ whole genome shotgun (WGS) entry which is preliminary data.</text>
</comment>
<proteinExistence type="inferred from homology"/>
<dbReference type="OrthoDB" id="9805733at2"/>
<dbReference type="Proteomes" id="UP000027190">
    <property type="component" value="Unassembled WGS sequence"/>
</dbReference>
<evidence type="ECO:0000256" key="2">
    <source>
        <dbReference type="ARBA" id="ARBA00007103"/>
    </source>
</evidence>
<protein>
    <recommendedName>
        <fullName evidence="3">cysteine synthase</fullName>
        <ecNumber evidence="3">2.5.1.47</ecNumber>
    </recommendedName>
</protein>
<comment type="cofactor">
    <cofactor evidence="1">
        <name>pyridoxal 5'-phosphate</name>
        <dbReference type="ChEBI" id="CHEBI:597326"/>
    </cofactor>
</comment>
<dbReference type="CDD" id="cd01561">
    <property type="entry name" value="CBS_like"/>
    <property type="match status" value="1"/>
</dbReference>
<gene>
    <name evidence="10" type="ORF">HY30_02005</name>
</gene>
<evidence type="ECO:0000313" key="10">
    <source>
        <dbReference type="EMBL" id="KCZ60741.1"/>
    </source>
</evidence>
<evidence type="ECO:0000256" key="5">
    <source>
        <dbReference type="ARBA" id="ARBA00022679"/>
    </source>
</evidence>
<evidence type="ECO:0000259" key="9">
    <source>
        <dbReference type="Pfam" id="PF00291"/>
    </source>
</evidence>
<keyword evidence="4" id="KW-0028">Amino-acid biosynthesis</keyword>